<dbReference type="EMBL" id="UYWY01019756">
    <property type="protein sequence ID" value="VDM39103.1"/>
    <property type="molecule type" value="Genomic_DNA"/>
</dbReference>
<dbReference type="GO" id="GO:0003700">
    <property type="term" value="F:DNA-binding transcription factor activity"/>
    <property type="evidence" value="ECO:0007669"/>
    <property type="project" value="InterPro"/>
</dbReference>
<feature type="transmembrane region" description="Helical" evidence="3">
    <location>
        <begin position="157"/>
        <end position="178"/>
    </location>
</feature>
<keyword evidence="6" id="KW-1185">Reference proteome</keyword>
<evidence type="ECO:0000256" key="3">
    <source>
        <dbReference type="SAM" id="Phobius"/>
    </source>
</evidence>
<dbReference type="WBParaSite" id="TCNE_0000778201-mRNA-1">
    <property type="protein sequence ID" value="TCNE_0000778201-mRNA-1"/>
    <property type="gene ID" value="TCNE_0000778201"/>
</dbReference>
<feature type="domain" description="BZIP" evidence="4">
    <location>
        <begin position="90"/>
        <end position="135"/>
    </location>
</feature>
<dbReference type="Proteomes" id="UP000050794">
    <property type="component" value="Unassembled WGS sequence"/>
</dbReference>
<organism evidence="6 7">
    <name type="scientific">Toxocara canis</name>
    <name type="common">Canine roundworm</name>
    <dbReference type="NCBI Taxonomy" id="6265"/>
    <lineage>
        <taxon>Eukaryota</taxon>
        <taxon>Metazoa</taxon>
        <taxon>Ecdysozoa</taxon>
        <taxon>Nematoda</taxon>
        <taxon>Chromadorea</taxon>
        <taxon>Rhabditida</taxon>
        <taxon>Spirurina</taxon>
        <taxon>Ascaridomorpha</taxon>
        <taxon>Ascaridoidea</taxon>
        <taxon>Toxocaridae</taxon>
        <taxon>Toxocara</taxon>
    </lineage>
</organism>
<feature type="compositionally biased region" description="Basic and acidic residues" evidence="2">
    <location>
        <begin position="1"/>
        <end position="13"/>
    </location>
</feature>
<reference evidence="5 6" key="2">
    <citation type="submission" date="2018-11" db="EMBL/GenBank/DDBJ databases">
        <authorList>
            <consortium name="Pathogen Informatics"/>
        </authorList>
    </citation>
    <scope>NUCLEOTIDE SEQUENCE [LARGE SCALE GENOMIC DNA]</scope>
</reference>
<feature type="region of interest" description="Disordered" evidence="2">
    <location>
        <begin position="1"/>
        <end position="39"/>
    </location>
</feature>
<proteinExistence type="predicted"/>
<dbReference type="InterPro" id="IPR004827">
    <property type="entry name" value="bZIP"/>
</dbReference>
<evidence type="ECO:0000256" key="2">
    <source>
        <dbReference type="SAM" id="MobiDB-lite"/>
    </source>
</evidence>
<name>A0A183UH12_TOXCA</name>
<keyword evidence="3" id="KW-0472">Membrane</keyword>
<evidence type="ECO:0000313" key="7">
    <source>
        <dbReference type="WBParaSite" id="TCNE_0000778201-mRNA-1"/>
    </source>
</evidence>
<dbReference type="InterPro" id="IPR046347">
    <property type="entry name" value="bZIP_sf"/>
</dbReference>
<evidence type="ECO:0000259" key="4">
    <source>
        <dbReference type="Pfam" id="PF07716"/>
    </source>
</evidence>
<dbReference type="Gene3D" id="1.20.5.170">
    <property type="match status" value="1"/>
</dbReference>
<dbReference type="SUPFAM" id="SSF57959">
    <property type="entry name" value="Leucine zipper domain"/>
    <property type="match status" value="1"/>
</dbReference>
<dbReference type="AlphaFoldDB" id="A0A183UH12"/>
<evidence type="ECO:0000313" key="6">
    <source>
        <dbReference type="Proteomes" id="UP000050794"/>
    </source>
</evidence>
<protein>
    <submittedName>
        <fullName evidence="7">BZIP domain-containing protein</fullName>
    </submittedName>
</protein>
<keyword evidence="3" id="KW-1133">Transmembrane helix</keyword>
<evidence type="ECO:0000256" key="1">
    <source>
        <dbReference type="SAM" id="Coils"/>
    </source>
</evidence>
<evidence type="ECO:0000313" key="5">
    <source>
        <dbReference type="EMBL" id="VDM39103.1"/>
    </source>
</evidence>
<dbReference type="Pfam" id="PF07716">
    <property type="entry name" value="bZIP_2"/>
    <property type="match status" value="1"/>
</dbReference>
<keyword evidence="3" id="KW-0812">Transmembrane</keyword>
<reference evidence="7" key="1">
    <citation type="submission" date="2016-06" db="UniProtKB">
        <authorList>
            <consortium name="WormBaseParasite"/>
        </authorList>
    </citation>
    <scope>IDENTIFICATION</scope>
</reference>
<sequence length="347" mass="40345">MRDGPAAEREPFEQHVPSSVDEASEESSSVGEPSRVWEPITELKSEEPEYVETVVFIPNNQPRNETLVYIPKIPPRKYARKSEEEKVSIAYTFKRAKNNDAVRKCRQKRKEEQMAKDEQIKALQEEVQALKCLIERKDAQIRELESTTDVLVEMVRMVVVVIVCDGCDIFFFIFMIWMSCSKLSGADRVDVHNLDDEQLIQTYLVLQFYKSYWNRKVDSGSEDSDKEAYSSLPELKRRNEELEARLSKCFDMLDEFARRSEEVIDEEEFKRAEIFLQKKKKLEGLKADPALQVLSASQYEAASNEYLQCLEELEKVKEELEQERARGMALREQVDSLNSVTKAQILE</sequence>
<feature type="coiled-coil region" evidence="1">
    <location>
        <begin position="299"/>
        <end position="333"/>
    </location>
</feature>
<keyword evidence="1" id="KW-0175">Coiled coil</keyword>
<feature type="coiled-coil region" evidence="1">
    <location>
        <begin position="106"/>
        <end position="147"/>
    </location>
</feature>
<feature type="compositionally biased region" description="Low complexity" evidence="2">
    <location>
        <begin position="16"/>
        <end position="36"/>
    </location>
</feature>
<accession>A0A183UH12</accession>
<gene>
    <name evidence="5" type="ORF">TCNE_LOCUS7782</name>
</gene>